<dbReference type="InterPro" id="IPR005481">
    <property type="entry name" value="BC-like_N"/>
</dbReference>
<dbReference type="GO" id="GO:0046872">
    <property type="term" value="F:metal ion binding"/>
    <property type="evidence" value="ECO:0007669"/>
    <property type="project" value="InterPro"/>
</dbReference>
<dbReference type="SUPFAM" id="SSF56059">
    <property type="entry name" value="Glutathione synthetase ATP-binding domain-like"/>
    <property type="match status" value="1"/>
</dbReference>
<dbReference type="Pfam" id="PF02786">
    <property type="entry name" value="CPSase_L_D2"/>
    <property type="match status" value="1"/>
</dbReference>
<dbReference type="InterPro" id="IPR001882">
    <property type="entry name" value="Biotin_BS"/>
</dbReference>
<evidence type="ECO:0000259" key="10">
    <source>
        <dbReference type="PROSITE" id="PS50989"/>
    </source>
</evidence>
<dbReference type="PROSITE" id="PS50975">
    <property type="entry name" value="ATP_GRASP"/>
    <property type="match status" value="1"/>
</dbReference>
<dbReference type="PROSITE" id="PS50968">
    <property type="entry name" value="BIOTINYL_LIPOYL"/>
    <property type="match status" value="1"/>
</dbReference>
<dbReference type="Gene3D" id="2.40.50.100">
    <property type="match status" value="1"/>
</dbReference>
<dbReference type="PROSITE" id="PS00867">
    <property type="entry name" value="CPSASE_2"/>
    <property type="match status" value="1"/>
</dbReference>
<accession>A0A261SLE1</accession>
<dbReference type="Gene3D" id="3.40.50.20">
    <property type="match status" value="1"/>
</dbReference>
<comment type="cofactor">
    <cofactor evidence="1">
        <name>biotin</name>
        <dbReference type="ChEBI" id="CHEBI:57586"/>
    </cofactor>
</comment>
<dbReference type="Pfam" id="PF01039">
    <property type="entry name" value="Carboxyl_trans"/>
    <property type="match status" value="1"/>
</dbReference>
<evidence type="ECO:0000256" key="6">
    <source>
        <dbReference type="PROSITE-ProRule" id="PRU00409"/>
    </source>
</evidence>
<dbReference type="Gene3D" id="3.30.470.20">
    <property type="entry name" value="ATP-grasp fold, B domain"/>
    <property type="match status" value="1"/>
</dbReference>
<feature type="domain" description="CoA carboxyltransferase C-terminal" evidence="10">
    <location>
        <begin position="851"/>
        <end position="1106"/>
    </location>
</feature>
<dbReference type="AlphaFoldDB" id="A0A261SLE1"/>
<dbReference type="Gene3D" id="3.90.226.10">
    <property type="entry name" value="2-enoyl-CoA Hydratase, Chain A, domain 1"/>
    <property type="match status" value="2"/>
</dbReference>
<dbReference type="GO" id="GO:0005524">
    <property type="term" value="F:ATP binding"/>
    <property type="evidence" value="ECO:0007669"/>
    <property type="project" value="UniProtKB-UniRule"/>
</dbReference>
<dbReference type="PROSITE" id="PS50989">
    <property type="entry name" value="COA_CT_CTER"/>
    <property type="match status" value="1"/>
</dbReference>
<feature type="domain" description="ATP-grasp" evidence="8">
    <location>
        <begin position="118"/>
        <end position="319"/>
    </location>
</feature>
<evidence type="ECO:0000313" key="11">
    <source>
        <dbReference type="EMBL" id="OZI38249.1"/>
    </source>
</evidence>
<name>A0A261SLE1_9BORD</name>
<dbReference type="InterPro" id="IPR016185">
    <property type="entry name" value="PreATP-grasp_dom_sf"/>
</dbReference>
<dbReference type="InterPro" id="IPR005479">
    <property type="entry name" value="CPAse_ATP-bd"/>
</dbReference>
<dbReference type="InterPro" id="IPR011054">
    <property type="entry name" value="Rudment_hybrid_motif"/>
</dbReference>
<dbReference type="Proteomes" id="UP000216020">
    <property type="component" value="Unassembled WGS sequence"/>
</dbReference>
<evidence type="ECO:0000259" key="9">
    <source>
        <dbReference type="PROSITE" id="PS50979"/>
    </source>
</evidence>
<dbReference type="EMBL" id="NEVM01000001">
    <property type="protein sequence ID" value="OZI38249.1"/>
    <property type="molecule type" value="Genomic_DNA"/>
</dbReference>
<dbReference type="Pfam" id="PF02785">
    <property type="entry name" value="Biotin_carb_C"/>
    <property type="match status" value="1"/>
</dbReference>
<dbReference type="SUPFAM" id="SSF52440">
    <property type="entry name" value="PreATP-grasp domain"/>
    <property type="match status" value="1"/>
</dbReference>
<dbReference type="Gene3D" id="3.30.1490.20">
    <property type="entry name" value="ATP-grasp fold, A domain"/>
    <property type="match status" value="1"/>
</dbReference>
<dbReference type="Pfam" id="PF00364">
    <property type="entry name" value="Biotin_lipoyl"/>
    <property type="match status" value="1"/>
</dbReference>
<dbReference type="CDD" id="cd06850">
    <property type="entry name" value="biotinyl_domain"/>
    <property type="match status" value="1"/>
</dbReference>
<dbReference type="InterPro" id="IPR011053">
    <property type="entry name" value="Single_hybrid_motif"/>
</dbReference>
<reference evidence="12" key="1">
    <citation type="submission" date="2017-05" db="EMBL/GenBank/DDBJ databases">
        <title>Complete and WGS of Bordetella genogroups.</title>
        <authorList>
            <person name="Spilker T."/>
            <person name="Lipuma J."/>
        </authorList>
    </citation>
    <scope>NUCLEOTIDE SEQUENCE [LARGE SCALE GENOMIC DNA]</scope>
    <source>
        <strain evidence="12">AU16122</strain>
    </source>
</reference>
<feature type="domain" description="Lipoyl-binding" evidence="7">
    <location>
        <begin position="492"/>
        <end position="571"/>
    </location>
</feature>
<dbReference type="InterPro" id="IPR011763">
    <property type="entry name" value="COA_CT_C"/>
</dbReference>
<evidence type="ECO:0000259" key="7">
    <source>
        <dbReference type="PROSITE" id="PS50968"/>
    </source>
</evidence>
<evidence type="ECO:0000259" key="8">
    <source>
        <dbReference type="PROSITE" id="PS50975"/>
    </source>
</evidence>
<evidence type="ECO:0000256" key="1">
    <source>
        <dbReference type="ARBA" id="ARBA00001953"/>
    </source>
</evidence>
<dbReference type="SUPFAM" id="SSF51230">
    <property type="entry name" value="Single hybrid motif"/>
    <property type="match status" value="1"/>
</dbReference>
<dbReference type="PANTHER" id="PTHR48095:SF5">
    <property type="entry name" value="BLL7292 PROTEIN"/>
    <property type="match status" value="1"/>
</dbReference>
<dbReference type="InterPro" id="IPR000089">
    <property type="entry name" value="Biotin_lipoyl"/>
</dbReference>
<evidence type="ECO:0000256" key="5">
    <source>
        <dbReference type="ARBA" id="ARBA00023267"/>
    </source>
</evidence>
<dbReference type="PROSITE" id="PS50979">
    <property type="entry name" value="BC"/>
    <property type="match status" value="1"/>
</dbReference>
<dbReference type="InterPro" id="IPR011764">
    <property type="entry name" value="Biotin_carboxylation_dom"/>
</dbReference>
<dbReference type="InterPro" id="IPR029045">
    <property type="entry name" value="ClpP/crotonase-like_dom_sf"/>
</dbReference>
<evidence type="ECO:0000313" key="12">
    <source>
        <dbReference type="Proteomes" id="UP000216020"/>
    </source>
</evidence>
<keyword evidence="12" id="KW-1185">Reference proteome</keyword>
<sequence>MKKVLIANRGEIALRIHRAAHDLGIATVAVYSEDDTHSRHRFLADEAVALASSGPAAYIDIEAILAAARATGCDAVHPGYGFLSERPDFASACARAGLVFIGPTAEQLALFGDKGQALELARHCKVPVMPATPGGATLDDIARFFDAQGASGIVIKAVGGGGGRGMRVVRKREEIADAYARCRSEAAGAFGVDALYAERLVVRARHIEVQIAGDGEHVVALGERDCTLQRRFQKLVEIAPSPVLAPDMRERILEAAIRLAQKVHYRSLGTFEFLVEEDEAGEQESFVFIEANPRLQVEHTITEQVTGVDLVSLQIGLAMGRGLRESGIDPAAPPRPRGFAIQARVNGESTDAQGLARPAQGRLERFDPPTGPDVRVDTHGYSGYAPSPQFDTLLAKVIVTSPSDDFRDAVRRLRRSLAEFRVVGMPTNLRLLRALAEREDFVSQKNHTRYFEEILQELLAAARVIEQNDNAKSLEDLAPSLASDASARAGEAAAEDDPEDGLVAIRAPMSGLLVEMPAGVDQVVAEGQTVCVLEAMKMQHSVGAAVTGRIVDRRCEAGVLVREGQVLLVMAPADADGLAADQEQEADPNTVRADLQRVLDRHAVLYDAARPQAVAKRRARGQRTARENVADLCDAGSFVEFGALALAAQASRRSLPDLIASTPADGVITGIGSVNGALFASSRAQTAVIAYDATVMAGTQGKRNHVKTDRIVSVAQRDRLPLVLFAEGGGGRPGDVDVPSVSGLWQPGFAAMAELSGEVPMVGIVSGRCFAGNAAFLGCCDVIIADRSVNLGMAGPAMIEGGGLGVFRPEDVGPAAVQYANGVIDVLVDDEAQAVRAARHYLSMFQGRTETWTAPDALALRGVVPENRARVYDSRKAIAGIADVGSVIYLRAGFGLGIHTALARVEGQPVGIMANNPHHLGGAIDADAADKAARFLQLCDAHGLPVVSLIDTPGFMVGPEMEARAQVRHVSRLFVAAAKRRVALLAIALRKGYGLGAMGMAGGGFRAADMTLSWPTGEFGPMGLEGSIRLGFKKELEAAGGEAERKALFDKLVAQAYEKGNAISTAAAVEIDAVIDPAETRRWIVKGIASADARAGRARRSFVDTW</sequence>
<evidence type="ECO:0000256" key="4">
    <source>
        <dbReference type="ARBA" id="ARBA00022840"/>
    </source>
</evidence>
<dbReference type="GO" id="GO:0016874">
    <property type="term" value="F:ligase activity"/>
    <property type="evidence" value="ECO:0007669"/>
    <property type="project" value="UniProtKB-KW"/>
</dbReference>
<dbReference type="InterPro" id="IPR051602">
    <property type="entry name" value="ACC_Biotin_Carboxylase"/>
</dbReference>
<dbReference type="SUPFAM" id="SSF51246">
    <property type="entry name" value="Rudiment single hybrid motif"/>
    <property type="match status" value="1"/>
</dbReference>
<keyword evidence="5" id="KW-0092">Biotin</keyword>
<dbReference type="RefSeq" id="WP_094852349.1">
    <property type="nucleotide sequence ID" value="NZ_NEVM01000001.1"/>
</dbReference>
<dbReference type="OrthoDB" id="9803706at2"/>
<feature type="domain" description="Biotin carboxylation" evidence="9">
    <location>
        <begin position="1"/>
        <end position="456"/>
    </location>
</feature>
<gene>
    <name evidence="11" type="ORF">CAL29_07955</name>
</gene>
<protein>
    <submittedName>
        <fullName evidence="11">Carbamoyl-phosphate synthase large subunit</fullName>
    </submittedName>
</protein>
<evidence type="ECO:0000256" key="2">
    <source>
        <dbReference type="ARBA" id="ARBA00022598"/>
    </source>
</evidence>
<keyword evidence="3 6" id="KW-0547">Nucleotide-binding</keyword>
<dbReference type="InterPro" id="IPR034733">
    <property type="entry name" value="AcCoA_carboxyl_beta"/>
</dbReference>
<dbReference type="PROSITE" id="PS00188">
    <property type="entry name" value="BIOTIN"/>
    <property type="match status" value="1"/>
</dbReference>
<dbReference type="InterPro" id="IPR011761">
    <property type="entry name" value="ATP-grasp"/>
</dbReference>
<dbReference type="InterPro" id="IPR005482">
    <property type="entry name" value="Biotin_COase_C"/>
</dbReference>
<dbReference type="SUPFAM" id="SSF52096">
    <property type="entry name" value="ClpP/crotonase"/>
    <property type="match status" value="2"/>
</dbReference>
<organism evidence="11 12">
    <name type="scientific">Bordetella genomosp. 10</name>
    <dbReference type="NCBI Taxonomy" id="1416804"/>
    <lineage>
        <taxon>Bacteria</taxon>
        <taxon>Pseudomonadati</taxon>
        <taxon>Pseudomonadota</taxon>
        <taxon>Betaproteobacteria</taxon>
        <taxon>Burkholderiales</taxon>
        <taxon>Alcaligenaceae</taxon>
        <taxon>Bordetella</taxon>
    </lineage>
</organism>
<keyword evidence="2" id="KW-0436">Ligase</keyword>
<dbReference type="SMART" id="SM00878">
    <property type="entry name" value="Biotin_carb_C"/>
    <property type="match status" value="1"/>
</dbReference>
<dbReference type="InterPro" id="IPR013815">
    <property type="entry name" value="ATP_grasp_subdomain_1"/>
</dbReference>
<dbReference type="PANTHER" id="PTHR48095">
    <property type="entry name" value="PYRUVATE CARBOXYLASE SUBUNIT A"/>
    <property type="match status" value="1"/>
</dbReference>
<keyword evidence="4 6" id="KW-0067">ATP-binding</keyword>
<proteinExistence type="predicted"/>
<evidence type="ECO:0000256" key="3">
    <source>
        <dbReference type="ARBA" id="ARBA00022741"/>
    </source>
</evidence>
<dbReference type="Pfam" id="PF00289">
    <property type="entry name" value="Biotin_carb_N"/>
    <property type="match status" value="1"/>
</dbReference>
<comment type="caution">
    <text evidence="11">The sequence shown here is derived from an EMBL/GenBank/DDBJ whole genome shotgun (WGS) entry which is preliminary data.</text>
</comment>